<sequence>MRLQKGISSIVNFFQIFFRDCNLAMQFEQFKQILTMMIKLLIQVKQYWLTMEFVVQ</sequence>
<reference evidence="1" key="1">
    <citation type="submission" date="2021-01" db="EMBL/GenBank/DDBJ databases">
        <authorList>
            <consortium name="Genoscope - CEA"/>
            <person name="William W."/>
        </authorList>
    </citation>
    <scope>NUCLEOTIDE SEQUENCE</scope>
</reference>
<dbReference type="Proteomes" id="UP000692954">
    <property type="component" value="Unassembled WGS sequence"/>
</dbReference>
<evidence type="ECO:0000313" key="1">
    <source>
        <dbReference type="EMBL" id="CAD8101509.1"/>
    </source>
</evidence>
<name>A0A8S1PF00_9CILI</name>
<comment type="caution">
    <text evidence="1">The sequence shown here is derived from an EMBL/GenBank/DDBJ whole genome shotgun (WGS) entry which is preliminary data.</text>
</comment>
<accession>A0A8S1PF00</accession>
<organism evidence="1 2">
    <name type="scientific">Paramecium sonneborni</name>
    <dbReference type="NCBI Taxonomy" id="65129"/>
    <lineage>
        <taxon>Eukaryota</taxon>
        <taxon>Sar</taxon>
        <taxon>Alveolata</taxon>
        <taxon>Ciliophora</taxon>
        <taxon>Intramacronucleata</taxon>
        <taxon>Oligohymenophorea</taxon>
        <taxon>Peniculida</taxon>
        <taxon>Parameciidae</taxon>
        <taxon>Paramecium</taxon>
    </lineage>
</organism>
<dbReference type="EMBL" id="CAJJDN010000076">
    <property type="protein sequence ID" value="CAD8101509.1"/>
    <property type="molecule type" value="Genomic_DNA"/>
</dbReference>
<evidence type="ECO:0000313" key="2">
    <source>
        <dbReference type="Proteomes" id="UP000692954"/>
    </source>
</evidence>
<protein>
    <submittedName>
        <fullName evidence="1">Uncharacterized protein</fullName>
    </submittedName>
</protein>
<proteinExistence type="predicted"/>
<gene>
    <name evidence="1" type="ORF">PSON_ATCC_30995.1.T0760021</name>
</gene>
<dbReference type="AlphaFoldDB" id="A0A8S1PF00"/>
<keyword evidence="2" id="KW-1185">Reference proteome</keyword>